<dbReference type="NCBIfam" id="TIGR02258">
    <property type="entry name" value="2_5_ligase"/>
    <property type="match status" value="1"/>
</dbReference>
<feature type="short sequence motif" description="HXTX 2" evidence="2">
    <location>
        <begin position="136"/>
        <end position="139"/>
    </location>
</feature>
<gene>
    <name evidence="3" type="primary">thpR</name>
    <name evidence="3" type="ORF">Q5722_08195</name>
</gene>
<dbReference type="PANTHER" id="PTHR35561:SF1">
    <property type="entry name" value="RNA 2',3'-CYCLIC PHOSPHODIESTERASE"/>
    <property type="match status" value="1"/>
</dbReference>
<name>A0ABT9B0G7_9ACTN</name>
<dbReference type="Pfam" id="PF13563">
    <property type="entry name" value="2_5_RNA_ligase2"/>
    <property type="match status" value="1"/>
</dbReference>
<evidence type="ECO:0000313" key="4">
    <source>
        <dbReference type="Proteomes" id="UP001233314"/>
    </source>
</evidence>
<keyword evidence="4" id="KW-1185">Reference proteome</keyword>
<comment type="catalytic activity">
    <reaction evidence="2">
        <text>a 3'-end 2',3'-cyclophospho-ribonucleotide-RNA + H2O = a 3'-end 2'-phospho-ribonucleotide-RNA + H(+)</text>
        <dbReference type="Rhea" id="RHEA:11828"/>
        <dbReference type="Rhea" id="RHEA-COMP:10464"/>
        <dbReference type="Rhea" id="RHEA-COMP:17353"/>
        <dbReference type="ChEBI" id="CHEBI:15377"/>
        <dbReference type="ChEBI" id="CHEBI:15378"/>
        <dbReference type="ChEBI" id="CHEBI:83064"/>
        <dbReference type="ChEBI" id="CHEBI:173113"/>
        <dbReference type="EC" id="3.1.4.58"/>
    </reaction>
</comment>
<evidence type="ECO:0000313" key="3">
    <source>
        <dbReference type="EMBL" id="MDO7868346.1"/>
    </source>
</evidence>
<dbReference type="EC" id="3.1.4.58" evidence="2"/>
<dbReference type="RefSeq" id="WP_305027720.1">
    <property type="nucleotide sequence ID" value="NZ_JAUQTA010000001.1"/>
</dbReference>
<dbReference type="Gene3D" id="3.90.1140.10">
    <property type="entry name" value="Cyclic phosphodiesterase"/>
    <property type="match status" value="1"/>
</dbReference>
<dbReference type="Proteomes" id="UP001233314">
    <property type="component" value="Unassembled WGS sequence"/>
</dbReference>
<sequence>MRIFAAIVPPEEVTAHLDDFLDVRREAAAFRWTRAEQGHLTLAFAAEAPERALDEISERLDRAAARHSPFVLRIGGGGAFPNPARAKVLYADVVPADPDDLAMPAALDELGHLARSARSALAKAGAAVDGQRFRPHLTLARLGHPEEVSNWVRLLDAYEGPAWTVDEIELVASHLGEGPRRTPRYESLETFSLSG</sequence>
<accession>A0ABT9B0G7</accession>
<proteinExistence type="inferred from homology"/>
<reference evidence="3 4" key="1">
    <citation type="submission" date="2023-07" db="EMBL/GenBank/DDBJ databases">
        <title>Nocardioides sp. nov WY-20 isolated from soil.</title>
        <authorList>
            <person name="Liu B."/>
            <person name="Wan Y."/>
        </authorList>
    </citation>
    <scope>NUCLEOTIDE SEQUENCE [LARGE SCALE GENOMIC DNA]</scope>
    <source>
        <strain evidence="3 4">WY-20</strain>
    </source>
</reference>
<dbReference type="PANTHER" id="PTHR35561">
    <property type="entry name" value="RNA 2',3'-CYCLIC PHOSPHODIESTERASE"/>
    <property type="match status" value="1"/>
</dbReference>
<feature type="short sequence motif" description="HXTX 1" evidence="2">
    <location>
        <begin position="39"/>
        <end position="42"/>
    </location>
</feature>
<protein>
    <recommendedName>
        <fullName evidence="2">RNA 2',3'-cyclic phosphodiesterase</fullName>
        <shortName evidence="2">RNA 2',3'-CPDase</shortName>
        <ecNumber evidence="2">3.1.4.58</ecNumber>
    </recommendedName>
</protein>
<comment type="similarity">
    <text evidence="2">Belongs to the 2H phosphoesterase superfamily. ThpR family.</text>
</comment>
<feature type="active site" description="Proton acceptor" evidence="2">
    <location>
        <position position="136"/>
    </location>
</feature>
<dbReference type="HAMAP" id="MF_01940">
    <property type="entry name" value="RNA_CPDase"/>
    <property type="match status" value="1"/>
</dbReference>
<organism evidence="3 4">
    <name type="scientific">Nocardioides jiangxiensis</name>
    <dbReference type="NCBI Taxonomy" id="3064524"/>
    <lineage>
        <taxon>Bacteria</taxon>
        <taxon>Bacillati</taxon>
        <taxon>Actinomycetota</taxon>
        <taxon>Actinomycetes</taxon>
        <taxon>Propionibacteriales</taxon>
        <taxon>Nocardioidaceae</taxon>
        <taxon>Nocardioides</taxon>
    </lineage>
</organism>
<comment type="function">
    <text evidence="2">Hydrolyzes RNA 2',3'-cyclic phosphodiester to an RNA 2'-phosphomonoester.</text>
</comment>
<dbReference type="InterPro" id="IPR009097">
    <property type="entry name" value="Cyclic_Pdiesterase"/>
</dbReference>
<evidence type="ECO:0000256" key="2">
    <source>
        <dbReference type="HAMAP-Rule" id="MF_01940"/>
    </source>
</evidence>
<evidence type="ECO:0000256" key="1">
    <source>
        <dbReference type="ARBA" id="ARBA00022801"/>
    </source>
</evidence>
<dbReference type="InterPro" id="IPR004175">
    <property type="entry name" value="RNA_CPDase"/>
</dbReference>
<keyword evidence="1 2" id="KW-0378">Hydrolase</keyword>
<dbReference type="EMBL" id="JAUQTA010000001">
    <property type="protein sequence ID" value="MDO7868346.1"/>
    <property type="molecule type" value="Genomic_DNA"/>
</dbReference>
<feature type="active site" description="Proton donor" evidence="2">
    <location>
        <position position="39"/>
    </location>
</feature>
<dbReference type="SUPFAM" id="SSF55144">
    <property type="entry name" value="LigT-like"/>
    <property type="match status" value="1"/>
</dbReference>
<comment type="caution">
    <text evidence="3">The sequence shown here is derived from an EMBL/GenBank/DDBJ whole genome shotgun (WGS) entry which is preliminary data.</text>
</comment>